<dbReference type="Proteomes" id="UP000002411">
    <property type="component" value="Chromosome"/>
</dbReference>
<evidence type="ECO:0000313" key="1">
    <source>
        <dbReference type="EMBL" id="EDK35471.1"/>
    </source>
</evidence>
<name>A5N2X5_CLOK5</name>
<dbReference type="HOGENOM" id="CLU_131526_2_0_9"/>
<keyword evidence="2" id="KW-1185">Reference proteome</keyword>
<dbReference type="RefSeq" id="WP_012103802.1">
    <property type="nucleotide sequence ID" value="NC_009706.1"/>
</dbReference>
<protein>
    <recommendedName>
        <fullName evidence="3">Polyhydroxyalkanoate synthesis regulator phasin</fullName>
    </recommendedName>
</protein>
<dbReference type="STRING" id="431943.CKL_3480"/>
<dbReference type="AlphaFoldDB" id="A5N2X5"/>
<evidence type="ECO:0000313" key="2">
    <source>
        <dbReference type="Proteomes" id="UP000002411"/>
    </source>
</evidence>
<dbReference type="eggNOG" id="COG3937">
    <property type="taxonomic scope" value="Bacteria"/>
</dbReference>
<organism evidence="1 2">
    <name type="scientific">Clostridium kluyveri (strain ATCC 8527 / DSM 555 / NBRC 12016 / NCIMB 10680 / K1)</name>
    <dbReference type="NCBI Taxonomy" id="431943"/>
    <lineage>
        <taxon>Bacteria</taxon>
        <taxon>Bacillati</taxon>
        <taxon>Bacillota</taxon>
        <taxon>Clostridia</taxon>
        <taxon>Eubacteriales</taxon>
        <taxon>Clostridiaceae</taxon>
        <taxon>Clostridium</taxon>
    </lineage>
</organism>
<accession>A5N2X5</accession>
<sequence length="112" mass="12855">MANIFEKSIDLGIGTLIYSREKIEEMVDKLVNKGEIAKKDAHQFTYDLVKKGEEQRAQIKSIVKDEVAEVLNSMNIARKEDIVSKDEIKDIIKEQLKIAFNDLKAMDENKVE</sequence>
<evidence type="ECO:0008006" key="3">
    <source>
        <dbReference type="Google" id="ProtNLM"/>
    </source>
</evidence>
<proteinExistence type="predicted"/>
<reference evidence="1 2" key="1">
    <citation type="journal article" date="2008" name="Proc. Natl. Acad. Sci. U.S.A.">
        <title>The genome of Clostridium kluyveri, a strict anaerobe with unique metabolic features.</title>
        <authorList>
            <person name="Seedorf H."/>
            <person name="Fricke W.F."/>
            <person name="Veith B."/>
            <person name="Brueggemann H."/>
            <person name="Liesegang H."/>
            <person name="Strittmatter A."/>
            <person name="Miethke M."/>
            <person name="Buckel W."/>
            <person name="Hinderberger J."/>
            <person name="Li F."/>
            <person name="Hagemeier C."/>
            <person name="Thauer R.K."/>
            <person name="Gottschalk G."/>
        </authorList>
    </citation>
    <scope>NUCLEOTIDE SEQUENCE [LARGE SCALE GENOMIC DNA]</scope>
    <source>
        <strain evidence="2">ATCC 8527 / DSM 555 / NCIMB 10680</strain>
    </source>
</reference>
<dbReference type="NCBIfam" id="NF047773">
    <property type="entry name" value="phas_rel_Lepto"/>
    <property type="match status" value="1"/>
</dbReference>
<dbReference type="KEGG" id="ckl:CKL_3480"/>
<dbReference type="EMBL" id="CP000673">
    <property type="protein sequence ID" value="EDK35471.1"/>
    <property type="molecule type" value="Genomic_DNA"/>
</dbReference>
<gene>
    <name evidence="1" type="ordered locus">CKL_3480</name>
</gene>